<keyword evidence="2" id="KW-1185">Reference proteome</keyword>
<feature type="compositionally biased region" description="Low complexity" evidence="1">
    <location>
        <begin position="43"/>
        <end position="62"/>
    </location>
</feature>
<dbReference type="WBParaSite" id="PSAMB.scaffold1571size29863.g13930.t1">
    <property type="protein sequence ID" value="PSAMB.scaffold1571size29863.g13930.t1"/>
    <property type="gene ID" value="PSAMB.scaffold1571size29863.g13930"/>
</dbReference>
<protein>
    <submittedName>
        <fullName evidence="3">Uncharacterized protein</fullName>
    </submittedName>
</protein>
<dbReference type="AlphaFoldDB" id="A0A914V6I1"/>
<reference evidence="3" key="1">
    <citation type="submission" date="2022-11" db="UniProtKB">
        <authorList>
            <consortium name="WormBaseParasite"/>
        </authorList>
    </citation>
    <scope>IDENTIFICATION</scope>
</reference>
<feature type="compositionally biased region" description="Basic and acidic residues" evidence="1">
    <location>
        <begin position="96"/>
        <end position="110"/>
    </location>
</feature>
<evidence type="ECO:0000313" key="3">
    <source>
        <dbReference type="WBParaSite" id="PSAMB.scaffold1571size29863.g13930.t1"/>
    </source>
</evidence>
<feature type="compositionally biased region" description="Basic and acidic residues" evidence="1">
    <location>
        <begin position="1"/>
        <end position="11"/>
    </location>
</feature>
<feature type="region of interest" description="Disordered" evidence="1">
    <location>
        <begin position="1"/>
        <end position="62"/>
    </location>
</feature>
<name>A0A914V6I1_9BILA</name>
<accession>A0A914V6I1</accession>
<sequence>MNERTNGDERLTTGGLQGRRQQSTQGSSSSAKHSRRKGGCGWTGRRSATGQRGRGQQAQARGDETVVVVVVGPEGKKGKETSASRWFVARIDRPPKSRSVRCDSEGERWRPGGTPARLSGDRRPVKAATNRPSTGLLPTSHFPLPTSCPPNPITDRTSSRSASLGKFLLALICPSRAQIVQAQSLCRMCSESIRPRLGTRRRQVAHPSSSSAPTGESVNRHGRKYVRHAKTSHSVVVVLWSRRASLADIIGDSRGCAIERTNIGYVIYITKQACKVMRN</sequence>
<feature type="compositionally biased region" description="Low complexity" evidence="1">
    <location>
        <begin position="12"/>
        <end position="30"/>
    </location>
</feature>
<feature type="compositionally biased region" description="Polar residues" evidence="1">
    <location>
        <begin position="206"/>
        <end position="217"/>
    </location>
</feature>
<evidence type="ECO:0000256" key="1">
    <source>
        <dbReference type="SAM" id="MobiDB-lite"/>
    </source>
</evidence>
<organism evidence="2 3">
    <name type="scientific">Plectus sambesii</name>
    <dbReference type="NCBI Taxonomy" id="2011161"/>
    <lineage>
        <taxon>Eukaryota</taxon>
        <taxon>Metazoa</taxon>
        <taxon>Ecdysozoa</taxon>
        <taxon>Nematoda</taxon>
        <taxon>Chromadorea</taxon>
        <taxon>Plectida</taxon>
        <taxon>Plectina</taxon>
        <taxon>Plectoidea</taxon>
        <taxon>Plectidae</taxon>
        <taxon>Plectus</taxon>
    </lineage>
</organism>
<feature type="region of interest" description="Disordered" evidence="1">
    <location>
        <begin position="197"/>
        <end position="220"/>
    </location>
</feature>
<feature type="region of interest" description="Disordered" evidence="1">
    <location>
        <begin position="96"/>
        <end position="146"/>
    </location>
</feature>
<dbReference type="Proteomes" id="UP000887566">
    <property type="component" value="Unplaced"/>
</dbReference>
<evidence type="ECO:0000313" key="2">
    <source>
        <dbReference type="Proteomes" id="UP000887566"/>
    </source>
</evidence>
<proteinExistence type="predicted"/>